<dbReference type="KEGG" id="mng:MNEG_11970"/>
<feature type="compositionally biased region" description="Basic and acidic residues" evidence="1">
    <location>
        <begin position="141"/>
        <end position="158"/>
    </location>
</feature>
<evidence type="ECO:0000313" key="2">
    <source>
        <dbReference type="EMBL" id="KIY95991.1"/>
    </source>
</evidence>
<accession>A0A0D2M3U7</accession>
<feature type="compositionally biased region" description="Gly residues" evidence="1">
    <location>
        <begin position="159"/>
        <end position="168"/>
    </location>
</feature>
<evidence type="ECO:0000313" key="3">
    <source>
        <dbReference type="Proteomes" id="UP000054498"/>
    </source>
</evidence>
<dbReference type="Proteomes" id="UP000054498">
    <property type="component" value="Unassembled WGS sequence"/>
</dbReference>
<gene>
    <name evidence="2" type="ORF">MNEG_11970</name>
</gene>
<evidence type="ECO:0000256" key="1">
    <source>
        <dbReference type="SAM" id="MobiDB-lite"/>
    </source>
</evidence>
<keyword evidence="3" id="KW-1185">Reference proteome</keyword>
<dbReference type="EMBL" id="KK103212">
    <property type="protein sequence ID" value="KIY95991.1"/>
    <property type="molecule type" value="Genomic_DNA"/>
</dbReference>
<feature type="compositionally biased region" description="Low complexity" evidence="1">
    <location>
        <begin position="169"/>
        <end position="178"/>
    </location>
</feature>
<sequence>MRSDLDDLEAELRRASETGELCARRSRRLRERSRQLAEYALEHVAQGDEAAARSALQIKASVREALASATRRALANAALASKLEAVIEQKQASFARWGSAGAEEATGVFEMRSCQVELLQSIREARAQLERWQGGGIDQQQQRELRRATSGGRRERGGGAEGGGGGSSSSGRGPLEDL</sequence>
<name>A0A0D2M3U7_9CHLO</name>
<dbReference type="OrthoDB" id="10656261at2759"/>
<protein>
    <submittedName>
        <fullName evidence="2">Uncharacterized protein</fullName>
    </submittedName>
</protein>
<feature type="region of interest" description="Disordered" evidence="1">
    <location>
        <begin position="133"/>
        <end position="178"/>
    </location>
</feature>
<dbReference type="AlphaFoldDB" id="A0A0D2M3U7"/>
<reference evidence="2 3" key="1">
    <citation type="journal article" date="2013" name="BMC Genomics">
        <title>Reconstruction of the lipid metabolism for the microalga Monoraphidium neglectum from its genome sequence reveals characteristics suitable for biofuel production.</title>
        <authorList>
            <person name="Bogen C."/>
            <person name="Al-Dilaimi A."/>
            <person name="Albersmeier A."/>
            <person name="Wichmann J."/>
            <person name="Grundmann M."/>
            <person name="Rupp O."/>
            <person name="Lauersen K.J."/>
            <person name="Blifernez-Klassen O."/>
            <person name="Kalinowski J."/>
            <person name="Goesmann A."/>
            <person name="Mussgnug J.H."/>
            <person name="Kruse O."/>
        </authorList>
    </citation>
    <scope>NUCLEOTIDE SEQUENCE [LARGE SCALE GENOMIC DNA]</scope>
    <source>
        <strain evidence="2 3">SAG 48.87</strain>
    </source>
</reference>
<organism evidence="2 3">
    <name type="scientific">Monoraphidium neglectum</name>
    <dbReference type="NCBI Taxonomy" id="145388"/>
    <lineage>
        <taxon>Eukaryota</taxon>
        <taxon>Viridiplantae</taxon>
        <taxon>Chlorophyta</taxon>
        <taxon>core chlorophytes</taxon>
        <taxon>Chlorophyceae</taxon>
        <taxon>CS clade</taxon>
        <taxon>Sphaeropleales</taxon>
        <taxon>Selenastraceae</taxon>
        <taxon>Monoraphidium</taxon>
    </lineage>
</organism>
<dbReference type="RefSeq" id="XP_013895011.1">
    <property type="nucleotide sequence ID" value="XM_014039557.1"/>
</dbReference>
<proteinExistence type="predicted"/>
<dbReference type="GeneID" id="25729286"/>